<evidence type="ECO:0000313" key="2">
    <source>
        <dbReference type="Proteomes" id="UP000093000"/>
    </source>
</evidence>
<keyword evidence="2" id="KW-1185">Reference proteome</keyword>
<dbReference type="OrthoDB" id="2225742at2759"/>
<name>A0A1C7NCD1_9FUNG</name>
<comment type="caution">
    <text evidence="1">The sequence shown here is derived from an EMBL/GenBank/DDBJ whole genome shotgun (WGS) entry which is preliminary data.</text>
</comment>
<proteinExistence type="predicted"/>
<accession>A0A1C7NCD1</accession>
<evidence type="ECO:0000313" key="1">
    <source>
        <dbReference type="EMBL" id="OBZ86777.1"/>
    </source>
</evidence>
<dbReference type="InParanoid" id="A0A1C7NCD1"/>
<gene>
    <name evidence="1" type="ORF">A0J61_05166</name>
</gene>
<dbReference type="Proteomes" id="UP000093000">
    <property type="component" value="Unassembled WGS sequence"/>
</dbReference>
<dbReference type="AlphaFoldDB" id="A0A1C7NCD1"/>
<sequence>MLNRIQIRCASVLASLPPTPHTTHSLHHTQPYIVTPASQPITARSNNAFHPNYIPKNTKERLALDELHQVLDNSKAMYKILESRYLDKKTAEDSSLKELLEEQYRLIQLLKKK</sequence>
<organism evidence="1 2">
    <name type="scientific">Choanephora cucurbitarum</name>
    <dbReference type="NCBI Taxonomy" id="101091"/>
    <lineage>
        <taxon>Eukaryota</taxon>
        <taxon>Fungi</taxon>
        <taxon>Fungi incertae sedis</taxon>
        <taxon>Mucoromycota</taxon>
        <taxon>Mucoromycotina</taxon>
        <taxon>Mucoromycetes</taxon>
        <taxon>Mucorales</taxon>
        <taxon>Mucorineae</taxon>
        <taxon>Choanephoraceae</taxon>
        <taxon>Choanephoroideae</taxon>
        <taxon>Choanephora</taxon>
    </lineage>
</organism>
<dbReference type="EMBL" id="LUGH01000272">
    <property type="protein sequence ID" value="OBZ86777.1"/>
    <property type="molecule type" value="Genomic_DNA"/>
</dbReference>
<protein>
    <submittedName>
        <fullName evidence="1">Uncharacterized protein</fullName>
    </submittedName>
</protein>
<reference evidence="1 2" key="1">
    <citation type="submission" date="2016-03" db="EMBL/GenBank/DDBJ databases">
        <title>Choanephora cucurbitarum.</title>
        <authorList>
            <person name="Min B."/>
            <person name="Park H."/>
            <person name="Park J.-H."/>
            <person name="Shin H.-D."/>
            <person name="Choi I.-G."/>
        </authorList>
    </citation>
    <scope>NUCLEOTIDE SEQUENCE [LARGE SCALE GENOMIC DNA]</scope>
    <source>
        <strain evidence="1 2">KUS-F28377</strain>
    </source>
</reference>